<dbReference type="AlphaFoldDB" id="A0A6C0JUN7"/>
<dbReference type="InterPro" id="IPR052580">
    <property type="entry name" value="Lipid_Hydrolase"/>
</dbReference>
<dbReference type="InterPro" id="IPR016035">
    <property type="entry name" value="Acyl_Trfase/lysoPLipase"/>
</dbReference>
<reference evidence="4" key="1">
    <citation type="journal article" date="2020" name="Nature">
        <title>Giant virus diversity and host interactions through global metagenomics.</title>
        <authorList>
            <person name="Schulz F."/>
            <person name="Roux S."/>
            <person name="Paez-Espino D."/>
            <person name="Jungbluth S."/>
            <person name="Walsh D.A."/>
            <person name="Denef V.J."/>
            <person name="McMahon K.D."/>
            <person name="Konstantinidis K.T."/>
            <person name="Eloe-Fadrosh E.A."/>
            <person name="Kyrpides N.C."/>
            <person name="Woyke T."/>
        </authorList>
    </citation>
    <scope>NUCLEOTIDE SEQUENCE</scope>
    <source>
        <strain evidence="4">GVMAG-S-1074260-58</strain>
    </source>
</reference>
<evidence type="ECO:0000313" key="4">
    <source>
        <dbReference type="EMBL" id="QHU09073.1"/>
    </source>
</evidence>
<keyword evidence="2" id="KW-0472">Membrane</keyword>
<feature type="transmembrane region" description="Helical" evidence="2">
    <location>
        <begin position="39"/>
        <end position="58"/>
    </location>
</feature>
<dbReference type="PROSITE" id="PS51635">
    <property type="entry name" value="PNPLA"/>
    <property type="match status" value="1"/>
</dbReference>
<dbReference type="Gene3D" id="3.40.1090.10">
    <property type="entry name" value="Cytosolic phospholipase A2 catalytic domain"/>
    <property type="match status" value="2"/>
</dbReference>
<organism evidence="4">
    <name type="scientific">viral metagenome</name>
    <dbReference type="NCBI Taxonomy" id="1070528"/>
    <lineage>
        <taxon>unclassified sequences</taxon>
        <taxon>metagenomes</taxon>
        <taxon>organismal metagenomes</taxon>
    </lineage>
</organism>
<dbReference type="PANTHER" id="PTHR46394">
    <property type="entry name" value="ANNEXIN"/>
    <property type="match status" value="1"/>
</dbReference>
<dbReference type="InterPro" id="IPR002641">
    <property type="entry name" value="PNPLA_dom"/>
</dbReference>
<dbReference type="EMBL" id="MN740705">
    <property type="protein sequence ID" value="QHU09073.1"/>
    <property type="molecule type" value="Genomic_DNA"/>
</dbReference>
<keyword evidence="2" id="KW-0812">Transmembrane</keyword>
<dbReference type="SUPFAM" id="SSF52151">
    <property type="entry name" value="FabD/lysophospholipase-like"/>
    <property type="match status" value="1"/>
</dbReference>
<feature type="domain" description="PNPLA" evidence="3">
    <location>
        <begin position="6"/>
        <end position="193"/>
    </location>
</feature>
<evidence type="ECO:0000256" key="2">
    <source>
        <dbReference type="SAM" id="Phobius"/>
    </source>
</evidence>
<name>A0A6C0JUN7_9ZZZZ</name>
<protein>
    <recommendedName>
        <fullName evidence="3">PNPLA domain-containing protein</fullName>
    </recommendedName>
</protein>
<keyword evidence="1" id="KW-0443">Lipid metabolism</keyword>
<dbReference type="PANTHER" id="PTHR46394:SF1">
    <property type="entry name" value="PNPLA DOMAIN-CONTAINING PROTEIN"/>
    <property type="match status" value="1"/>
</dbReference>
<proteinExistence type="predicted"/>
<dbReference type="Pfam" id="PF01734">
    <property type="entry name" value="Patatin"/>
    <property type="match status" value="1"/>
</dbReference>
<evidence type="ECO:0000259" key="3">
    <source>
        <dbReference type="PROSITE" id="PS51635"/>
    </source>
</evidence>
<accession>A0A6C0JUN7</accession>
<evidence type="ECO:0000256" key="1">
    <source>
        <dbReference type="ARBA" id="ARBA00023098"/>
    </source>
</evidence>
<keyword evidence="2" id="KW-1133">Transmembrane helix</keyword>
<dbReference type="GO" id="GO:0006629">
    <property type="term" value="P:lipid metabolic process"/>
    <property type="evidence" value="ECO:0007669"/>
    <property type="project" value="UniProtKB-KW"/>
</dbReference>
<sequence length="301" mass="34350">MNIKCLVISGGGPTGFLSYGAIKSTHIRNVWTLKELHSIYASSIGAFIACIIALGYDWDTVDKYLIERPWSNSFDSIQTDILEMFHNKGMDGESVFRICMEPLLKAKDIPMEVTLKEFYNKTHIELVFTVTELNRTTGLVTELISYKTYPNMSLIQAIASTTAYPMLFKPIFYEDKCFMDGGLLHNLPINLCLEHSGFNLYELLVFGTIQTSRLQTIQDTSSFLDYFRILMNKCHKSLDTSTEQTVVPFTILSYADDIKDITMWYDVLCNDVLRKELVKRGADDANEFMNSMTDLKTDLKC</sequence>